<feature type="domain" description="Polymerase/histidinol phosphatase N-terminal" evidence="1">
    <location>
        <begin position="3"/>
        <end position="70"/>
    </location>
</feature>
<sequence length="271" mass="30030">MKADLHIHTTFSDGIFTPKEIVTMALASKLQAISITDHDAVEGVLEAQKYIKNNNYELKIITGIELGTQVAEHAVHILGYHFDCQNDKLRLVTANLRLAREKRLTDIVAKVKNLGYNIGVGKIDGREKSFGRPYVAKQLVKAGYFKNVQEAFNELLGAGKPGYIPQPKLSPKEAIDLLHAAGGIAILAHPSELNNYNLVQQLLTECQFDGIEVWHPSADQSSEQRWLHLATELGLLVSGGSDFHGHSGRFPEKLGDYTIGYNQIKNVIEYS</sequence>
<dbReference type="PANTHER" id="PTHR42924:SF3">
    <property type="entry name" value="POLYMERASE_HISTIDINOL PHOSPHATASE N-TERMINAL DOMAIN-CONTAINING PROTEIN"/>
    <property type="match status" value="1"/>
</dbReference>
<evidence type="ECO:0000259" key="1">
    <source>
        <dbReference type="SMART" id="SM00481"/>
    </source>
</evidence>
<dbReference type="InterPro" id="IPR004013">
    <property type="entry name" value="PHP_dom"/>
</dbReference>
<name>A0A9D1MQR5_9FIRM</name>
<protein>
    <submittedName>
        <fullName evidence="2">PHP domain-containing protein</fullName>
    </submittedName>
</protein>
<dbReference type="InterPro" id="IPR016195">
    <property type="entry name" value="Pol/histidinol_Pase-like"/>
</dbReference>
<dbReference type="InterPro" id="IPR052018">
    <property type="entry name" value="PHP_domain"/>
</dbReference>
<dbReference type="Pfam" id="PF02811">
    <property type="entry name" value="PHP"/>
    <property type="match status" value="1"/>
</dbReference>
<dbReference type="InterPro" id="IPR003141">
    <property type="entry name" value="Pol/His_phosphatase_N"/>
</dbReference>
<evidence type="ECO:0000313" key="2">
    <source>
        <dbReference type="EMBL" id="HIU64697.1"/>
    </source>
</evidence>
<dbReference type="SUPFAM" id="SSF89550">
    <property type="entry name" value="PHP domain-like"/>
    <property type="match status" value="1"/>
</dbReference>
<accession>A0A9D1MQR5</accession>
<dbReference type="SMART" id="SM00481">
    <property type="entry name" value="POLIIIAc"/>
    <property type="match status" value="1"/>
</dbReference>
<organism evidence="2 3">
    <name type="scientific">Candidatus Avacidaminococcus intestinavium</name>
    <dbReference type="NCBI Taxonomy" id="2840684"/>
    <lineage>
        <taxon>Bacteria</taxon>
        <taxon>Bacillati</taxon>
        <taxon>Bacillota</taxon>
        <taxon>Negativicutes</taxon>
        <taxon>Acidaminococcales</taxon>
        <taxon>Acidaminococcaceae</taxon>
        <taxon>Acidaminococcaceae incertae sedis</taxon>
        <taxon>Candidatus Avacidaminococcus</taxon>
    </lineage>
</organism>
<gene>
    <name evidence="2" type="ORF">IAB06_06670</name>
</gene>
<dbReference type="Gene3D" id="3.20.20.140">
    <property type="entry name" value="Metal-dependent hydrolases"/>
    <property type="match status" value="1"/>
</dbReference>
<reference evidence="2" key="1">
    <citation type="submission" date="2020-10" db="EMBL/GenBank/DDBJ databases">
        <authorList>
            <person name="Gilroy R."/>
        </authorList>
    </citation>
    <scope>NUCLEOTIDE SEQUENCE</scope>
    <source>
        <strain evidence="2">CHK160-1198</strain>
    </source>
</reference>
<dbReference type="GO" id="GO:0004534">
    <property type="term" value="F:5'-3' RNA exonuclease activity"/>
    <property type="evidence" value="ECO:0007669"/>
    <property type="project" value="TreeGrafter"/>
</dbReference>
<reference evidence="2" key="2">
    <citation type="journal article" date="2021" name="PeerJ">
        <title>Extensive microbial diversity within the chicken gut microbiome revealed by metagenomics and culture.</title>
        <authorList>
            <person name="Gilroy R."/>
            <person name="Ravi A."/>
            <person name="Getino M."/>
            <person name="Pursley I."/>
            <person name="Horton D.L."/>
            <person name="Alikhan N.F."/>
            <person name="Baker D."/>
            <person name="Gharbi K."/>
            <person name="Hall N."/>
            <person name="Watson M."/>
            <person name="Adriaenssens E.M."/>
            <person name="Foster-Nyarko E."/>
            <person name="Jarju S."/>
            <person name="Secka A."/>
            <person name="Antonio M."/>
            <person name="Oren A."/>
            <person name="Chaudhuri R.R."/>
            <person name="La Ragione R."/>
            <person name="Hildebrand F."/>
            <person name="Pallen M.J."/>
        </authorList>
    </citation>
    <scope>NUCLEOTIDE SEQUENCE</scope>
    <source>
        <strain evidence="2">CHK160-1198</strain>
    </source>
</reference>
<dbReference type="Proteomes" id="UP000824099">
    <property type="component" value="Unassembled WGS sequence"/>
</dbReference>
<dbReference type="CDD" id="cd07438">
    <property type="entry name" value="PHP_HisPPase_AMP"/>
    <property type="match status" value="1"/>
</dbReference>
<evidence type="ECO:0000313" key="3">
    <source>
        <dbReference type="Proteomes" id="UP000824099"/>
    </source>
</evidence>
<comment type="caution">
    <text evidence="2">The sequence shown here is derived from an EMBL/GenBank/DDBJ whole genome shotgun (WGS) entry which is preliminary data.</text>
</comment>
<dbReference type="PANTHER" id="PTHR42924">
    <property type="entry name" value="EXONUCLEASE"/>
    <property type="match status" value="1"/>
</dbReference>
<proteinExistence type="predicted"/>
<dbReference type="EMBL" id="DVNI01000110">
    <property type="protein sequence ID" value="HIU64697.1"/>
    <property type="molecule type" value="Genomic_DNA"/>
</dbReference>
<dbReference type="GO" id="GO:0035312">
    <property type="term" value="F:5'-3' DNA exonuclease activity"/>
    <property type="evidence" value="ECO:0007669"/>
    <property type="project" value="TreeGrafter"/>
</dbReference>
<dbReference type="AlphaFoldDB" id="A0A9D1MQR5"/>
<dbReference type="Gene3D" id="1.10.150.650">
    <property type="match status" value="1"/>
</dbReference>